<feature type="domain" description="Ricin B lectin" evidence="2">
    <location>
        <begin position="33"/>
        <end position="165"/>
    </location>
</feature>
<dbReference type="PROSITE" id="PS50231">
    <property type="entry name" value="RICIN_B_LECTIN"/>
    <property type="match status" value="2"/>
</dbReference>
<feature type="region of interest" description="Disordered" evidence="1">
    <location>
        <begin position="1"/>
        <end position="26"/>
    </location>
</feature>
<dbReference type="HOGENOM" id="CLU_091123_0_0_1"/>
<proteinExistence type="predicted"/>
<evidence type="ECO:0000259" key="2">
    <source>
        <dbReference type="SMART" id="SM00458"/>
    </source>
</evidence>
<dbReference type="CDD" id="cd23449">
    <property type="entry name" value="beta-trefoil_Ricin_EW29-like"/>
    <property type="match status" value="2"/>
</dbReference>
<keyword evidence="5" id="KW-1185">Reference proteome</keyword>
<reference evidence="3 5" key="2">
    <citation type="journal article" date="2013" name="Nature">
        <title>Insights into bilaterian evolution from three spiralian genomes.</title>
        <authorList>
            <person name="Simakov O."/>
            <person name="Marletaz F."/>
            <person name="Cho S.J."/>
            <person name="Edsinger-Gonzales E."/>
            <person name="Havlak P."/>
            <person name="Hellsten U."/>
            <person name="Kuo D.H."/>
            <person name="Larsson T."/>
            <person name="Lv J."/>
            <person name="Arendt D."/>
            <person name="Savage R."/>
            <person name="Osoegawa K."/>
            <person name="de Jong P."/>
            <person name="Grimwood J."/>
            <person name="Chapman J.A."/>
            <person name="Shapiro H."/>
            <person name="Aerts A."/>
            <person name="Otillar R.P."/>
            <person name="Terry A.Y."/>
            <person name="Boore J.L."/>
            <person name="Grigoriev I.V."/>
            <person name="Lindberg D.R."/>
            <person name="Seaver E.C."/>
            <person name="Weisblat D.A."/>
            <person name="Putnam N.H."/>
            <person name="Rokhsar D.S."/>
        </authorList>
    </citation>
    <scope>NUCLEOTIDE SEQUENCE</scope>
    <source>
        <strain evidence="3 5">I ESC-2004</strain>
    </source>
</reference>
<dbReference type="InterPro" id="IPR000772">
    <property type="entry name" value="Ricin_B_lectin"/>
</dbReference>
<evidence type="ECO:0000313" key="3">
    <source>
        <dbReference type="EMBL" id="ELT97141.1"/>
    </source>
</evidence>
<dbReference type="InterPro" id="IPR035992">
    <property type="entry name" value="Ricin_B-like_lectins"/>
</dbReference>
<organism evidence="3">
    <name type="scientific">Capitella teleta</name>
    <name type="common">Polychaete worm</name>
    <dbReference type="NCBI Taxonomy" id="283909"/>
    <lineage>
        <taxon>Eukaryota</taxon>
        <taxon>Metazoa</taxon>
        <taxon>Spiralia</taxon>
        <taxon>Lophotrochozoa</taxon>
        <taxon>Annelida</taxon>
        <taxon>Polychaeta</taxon>
        <taxon>Sedentaria</taxon>
        <taxon>Scolecida</taxon>
        <taxon>Capitellidae</taxon>
        <taxon>Capitella</taxon>
    </lineage>
</organism>
<feature type="compositionally biased region" description="Low complexity" evidence="1">
    <location>
        <begin position="1"/>
        <end position="21"/>
    </location>
</feature>
<dbReference type="AlphaFoldDB" id="R7U0E5"/>
<dbReference type="Gene3D" id="2.80.10.50">
    <property type="match status" value="2"/>
</dbReference>
<name>R7U0E5_CAPTE</name>
<dbReference type="Proteomes" id="UP000014760">
    <property type="component" value="Unassembled WGS sequence"/>
</dbReference>
<protein>
    <recommendedName>
        <fullName evidence="2">Ricin B lectin domain-containing protein</fullName>
    </recommendedName>
</protein>
<dbReference type="EMBL" id="KB308639">
    <property type="protein sequence ID" value="ELT97141.1"/>
    <property type="molecule type" value="Genomic_DNA"/>
</dbReference>
<dbReference type="Pfam" id="PF00652">
    <property type="entry name" value="Ricin_B_lectin"/>
    <property type="match status" value="1"/>
</dbReference>
<dbReference type="SUPFAM" id="SSF50370">
    <property type="entry name" value="Ricin B-like lectins"/>
    <property type="match status" value="2"/>
</dbReference>
<accession>R7U0E5</accession>
<dbReference type="OrthoDB" id="6283743at2759"/>
<dbReference type="OMA" id="NDEHGEP"/>
<feature type="domain" description="Ricin B lectin" evidence="2">
    <location>
        <begin position="169"/>
        <end position="294"/>
    </location>
</feature>
<evidence type="ECO:0000313" key="4">
    <source>
        <dbReference type="EnsemblMetazoa" id="CapteP193478"/>
    </source>
</evidence>
<reference evidence="5" key="1">
    <citation type="submission" date="2012-12" db="EMBL/GenBank/DDBJ databases">
        <authorList>
            <person name="Hellsten U."/>
            <person name="Grimwood J."/>
            <person name="Chapman J.A."/>
            <person name="Shapiro H."/>
            <person name="Aerts A."/>
            <person name="Otillar R.P."/>
            <person name="Terry A.Y."/>
            <person name="Boore J.L."/>
            <person name="Simakov O."/>
            <person name="Marletaz F."/>
            <person name="Cho S.-J."/>
            <person name="Edsinger-Gonzales E."/>
            <person name="Havlak P."/>
            <person name="Kuo D.-H."/>
            <person name="Larsson T."/>
            <person name="Lv J."/>
            <person name="Arendt D."/>
            <person name="Savage R."/>
            <person name="Osoegawa K."/>
            <person name="de Jong P."/>
            <person name="Lindberg D.R."/>
            <person name="Seaver E.C."/>
            <person name="Weisblat D.A."/>
            <person name="Putnam N.H."/>
            <person name="Grigoriev I.V."/>
            <person name="Rokhsar D.S."/>
        </authorList>
    </citation>
    <scope>NUCLEOTIDE SEQUENCE</scope>
    <source>
        <strain evidence="5">I ESC-2004</strain>
    </source>
</reference>
<gene>
    <name evidence="3" type="ORF">CAPTEDRAFT_193478</name>
</gene>
<sequence>MSNDESSSSSSSSSSPSSSSSSDEEEGKQCVGSQFFYIVSKLNKMVLDVADHSHEDNAKIIMWPKKAANEPHDNQLWFVDPVTKTVRSKELTELCLDVNEDNDRLVMRHPEPDRSWQHWDFLKKRVCNYDATHKVIDIVGGSMEARAEVCLWDWHGNNNQIFKQKFLQRSHFQILSKLNGKALDAEDGVVGSALVMQEAEAHKDSQSFFIDRNGLIRSKDKQLVLDCSGDDRHLHLNEFDASENKQRWCIRDDCVVNADDTDLVMDIKGGSSEDGAAVLAYAFHGAQNQRWNFEKL</sequence>
<dbReference type="EMBL" id="AMQN01011011">
    <property type="status" value="NOT_ANNOTATED_CDS"/>
    <property type="molecule type" value="Genomic_DNA"/>
</dbReference>
<evidence type="ECO:0000256" key="1">
    <source>
        <dbReference type="SAM" id="MobiDB-lite"/>
    </source>
</evidence>
<reference evidence="4" key="3">
    <citation type="submission" date="2015-06" db="UniProtKB">
        <authorList>
            <consortium name="EnsemblMetazoa"/>
        </authorList>
    </citation>
    <scope>IDENTIFICATION</scope>
</reference>
<dbReference type="EnsemblMetazoa" id="CapteT193478">
    <property type="protein sequence ID" value="CapteP193478"/>
    <property type="gene ID" value="CapteG193478"/>
</dbReference>
<dbReference type="SMART" id="SM00458">
    <property type="entry name" value="RICIN"/>
    <property type="match status" value="2"/>
</dbReference>
<evidence type="ECO:0000313" key="5">
    <source>
        <dbReference type="Proteomes" id="UP000014760"/>
    </source>
</evidence>